<dbReference type="EC" id="2.3.1.39" evidence="1 6"/>
<feature type="domain" description="Malonyl-CoA:ACP transacylase (MAT)" evidence="8">
    <location>
        <begin position="11"/>
        <end position="312"/>
    </location>
</feature>
<evidence type="ECO:0000256" key="1">
    <source>
        <dbReference type="ARBA" id="ARBA00013258"/>
    </source>
</evidence>
<feature type="active site" evidence="7">
    <location>
        <position position="200"/>
    </location>
</feature>
<comment type="catalytic activity">
    <reaction evidence="5 6">
        <text>holo-[ACP] + malonyl-CoA = malonyl-[ACP] + CoA</text>
        <dbReference type="Rhea" id="RHEA:41792"/>
        <dbReference type="Rhea" id="RHEA-COMP:9623"/>
        <dbReference type="Rhea" id="RHEA-COMP:9685"/>
        <dbReference type="ChEBI" id="CHEBI:57287"/>
        <dbReference type="ChEBI" id="CHEBI:57384"/>
        <dbReference type="ChEBI" id="CHEBI:64479"/>
        <dbReference type="ChEBI" id="CHEBI:78449"/>
        <dbReference type="EC" id="2.3.1.39"/>
    </reaction>
</comment>
<evidence type="ECO:0000256" key="6">
    <source>
        <dbReference type="PIRNR" id="PIRNR000446"/>
    </source>
</evidence>
<evidence type="ECO:0000313" key="9">
    <source>
        <dbReference type="EMBL" id="AJG18019.1"/>
    </source>
</evidence>
<dbReference type="EMBL" id="CP010536">
    <property type="protein sequence ID" value="AJG18019.1"/>
    <property type="molecule type" value="Genomic_DNA"/>
</dbReference>
<comment type="similarity">
    <text evidence="6">Belongs to the fabD family.</text>
</comment>
<dbReference type="InterPro" id="IPR017554">
    <property type="entry name" value="Malonate_deCOase_MdcHsu"/>
</dbReference>
<keyword evidence="4 6" id="KW-0012">Acyltransferase</keyword>
<organism evidence="9 10">
    <name type="scientific">Cupriavidus basilensis</name>
    <dbReference type="NCBI Taxonomy" id="68895"/>
    <lineage>
        <taxon>Bacteria</taxon>
        <taxon>Pseudomonadati</taxon>
        <taxon>Pseudomonadota</taxon>
        <taxon>Betaproteobacteria</taxon>
        <taxon>Burkholderiales</taxon>
        <taxon>Burkholderiaceae</taxon>
        <taxon>Cupriavidus</taxon>
    </lineage>
</organism>
<dbReference type="SMART" id="SM00827">
    <property type="entry name" value="PKS_AT"/>
    <property type="match status" value="1"/>
</dbReference>
<evidence type="ECO:0000256" key="5">
    <source>
        <dbReference type="ARBA" id="ARBA00048462"/>
    </source>
</evidence>
<dbReference type="PANTHER" id="PTHR42681">
    <property type="entry name" value="MALONYL-COA-ACYL CARRIER PROTEIN TRANSACYLASE, MITOCHONDRIAL"/>
    <property type="match status" value="1"/>
</dbReference>
<dbReference type="InterPro" id="IPR001227">
    <property type="entry name" value="Ac_transferase_dom_sf"/>
</dbReference>
<dbReference type="Pfam" id="PF00698">
    <property type="entry name" value="Acyl_transf_1"/>
    <property type="match status" value="1"/>
</dbReference>
<dbReference type="GO" id="GO:0005829">
    <property type="term" value="C:cytosol"/>
    <property type="evidence" value="ECO:0007669"/>
    <property type="project" value="TreeGrafter"/>
</dbReference>
<dbReference type="KEGG" id="cbw:RR42_m0606"/>
<dbReference type="NCBIfam" id="TIGR03131">
    <property type="entry name" value="malonate_mdcH"/>
    <property type="match status" value="1"/>
</dbReference>
<dbReference type="InterPro" id="IPR016035">
    <property type="entry name" value="Acyl_Trfase/lysoPLipase"/>
</dbReference>
<dbReference type="PIRSF" id="PIRSF000446">
    <property type="entry name" value="Mct"/>
    <property type="match status" value="1"/>
</dbReference>
<evidence type="ECO:0000313" key="10">
    <source>
        <dbReference type="Proteomes" id="UP000031843"/>
    </source>
</evidence>
<proteinExistence type="inferred from homology"/>
<dbReference type="PANTHER" id="PTHR42681:SF1">
    <property type="entry name" value="MALONYL-COA-ACYL CARRIER PROTEIN TRANSACYLASE, MITOCHONDRIAL"/>
    <property type="match status" value="1"/>
</dbReference>
<dbReference type="InterPro" id="IPR016036">
    <property type="entry name" value="Malonyl_transacylase_ACP-bd"/>
</dbReference>
<reference evidence="9 10" key="1">
    <citation type="journal article" date="2015" name="Genome Announc.">
        <title>Complete Genome Sequence of Cupriavidus basilensis 4G11, Isolated from the Oak Ridge Field Research Center Site.</title>
        <authorList>
            <person name="Ray J."/>
            <person name="Waters R.J."/>
            <person name="Skerker J.M."/>
            <person name="Kuehl J.V."/>
            <person name="Price M.N."/>
            <person name="Huang J."/>
            <person name="Chakraborty R."/>
            <person name="Arkin A.P."/>
            <person name="Deutschbauer A."/>
        </authorList>
    </citation>
    <scope>NUCLEOTIDE SEQUENCE [LARGE SCALE GENOMIC DNA]</scope>
    <source>
        <strain evidence="9">4G11</strain>
    </source>
</reference>
<evidence type="ECO:0000256" key="7">
    <source>
        <dbReference type="PIRSR" id="PIRSR000446-1"/>
    </source>
</evidence>
<dbReference type="AlphaFoldDB" id="A0A0C4Y791"/>
<dbReference type="InterPro" id="IPR014043">
    <property type="entry name" value="Acyl_transferase_dom"/>
</dbReference>
<dbReference type="STRING" id="68895.RR42_m0606"/>
<gene>
    <name evidence="9" type="ORF">RR42_m0606</name>
</gene>
<dbReference type="SUPFAM" id="SSF52151">
    <property type="entry name" value="FabD/lysophospholipase-like"/>
    <property type="match status" value="1"/>
</dbReference>
<dbReference type="Gene3D" id="3.30.70.250">
    <property type="entry name" value="Malonyl-CoA ACP transacylase, ACP-binding"/>
    <property type="match status" value="1"/>
</dbReference>
<dbReference type="GO" id="GO:0006633">
    <property type="term" value="P:fatty acid biosynthetic process"/>
    <property type="evidence" value="ECO:0007669"/>
    <property type="project" value="TreeGrafter"/>
</dbReference>
<evidence type="ECO:0000256" key="3">
    <source>
        <dbReference type="ARBA" id="ARBA00022679"/>
    </source>
</evidence>
<dbReference type="InterPro" id="IPR050858">
    <property type="entry name" value="Mal-CoA-ACP_Trans/PKS_FabD"/>
</dbReference>
<keyword evidence="3 6" id="KW-0808">Transferase</keyword>
<feature type="active site" evidence="7">
    <location>
        <position position="91"/>
    </location>
</feature>
<dbReference type="InterPro" id="IPR024925">
    <property type="entry name" value="Malonyl_CoA-ACP_transAc"/>
</dbReference>
<evidence type="ECO:0000256" key="4">
    <source>
        <dbReference type="ARBA" id="ARBA00023315"/>
    </source>
</evidence>
<keyword evidence="10" id="KW-1185">Reference proteome</keyword>
<evidence type="ECO:0000259" key="8">
    <source>
        <dbReference type="SMART" id="SM00827"/>
    </source>
</evidence>
<dbReference type="GO" id="GO:0004314">
    <property type="term" value="F:[acyl-carrier-protein] S-malonyltransferase activity"/>
    <property type="evidence" value="ECO:0007669"/>
    <property type="project" value="UniProtKB-EC"/>
</dbReference>
<sequence>MAAAAMSTLFTFPGQGAQRPGMLHALPDHPAVRATVSETSEVLGRDVLALDSAAELASTVAVQLCLLTAGVAMARCLLAEGAKPDAVAGLSIGAFPAAVCAGVLDHADAARLVALRARLMEQAYPSGYGMTAILGMELGPLERIIAQVHGPASPVYLANLNAPAQFVIAGAAAAMARVAKRALDSGAHAAKPIAISVPSHCALLDGAATRLARAFEGVRINRPRLRYFSASAARELRDPARIAADLARNLAVPVRWHEAMLLARECGVRLAVELPPGNVLTRLAAPLLPDGIAVACADTRIDSVVALTAREALRASS</sequence>
<accession>A0A0C4Y791</accession>
<dbReference type="Gene3D" id="3.40.366.10">
    <property type="entry name" value="Malonyl-Coenzyme A Acyl Carrier Protein, domain 2"/>
    <property type="match status" value="1"/>
</dbReference>
<protein>
    <recommendedName>
        <fullName evidence="2 6">Malonyl CoA-acyl carrier protein transacylase</fullName>
        <ecNumber evidence="1 6">2.3.1.39</ecNumber>
    </recommendedName>
</protein>
<name>A0A0C4Y791_9BURK</name>
<dbReference type="SUPFAM" id="SSF55048">
    <property type="entry name" value="Probable ACP-binding domain of malonyl-CoA ACP transacylase"/>
    <property type="match status" value="1"/>
</dbReference>
<evidence type="ECO:0000256" key="2">
    <source>
        <dbReference type="ARBA" id="ARBA00018953"/>
    </source>
</evidence>
<dbReference type="Proteomes" id="UP000031843">
    <property type="component" value="Chromosome main"/>
</dbReference>